<dbReference type="Pfam" id="PF00483">
    <property type="entry name" value="NTP_transferase"/>
    <property type="match status" value="1"/>
</dbReference>
<keyword evidence="3" id="KW-0808">Transferase</keyword>
<dbReference type="SUPFAM" id="SSF159283">
    <property type="entry name" value="Guanosine diphospho-D-mannose pyrophosphorylase/mannose-6-phosphate isomerase linker domain"/>
    <property type="match status" value="1"/>
</dbReference>
<dbReference type="Gene3D" id="3.90.550.10">
    <property type="entry name" value="Spore Coat Polysaccharide Biosynthesis Protein SpsA, Chain A"/>
    <property type="match status" value="1"/>
</dbReference>
<evidence type="ECO:0000259" key="1">
    <source>
        <dbReference type="Pfam" id="PF00483"/>
    </source>
</evidence>
<accession>A0A6I4W9Y5</accession>
<keyword evidence="4" id="KW-1185">Reference proteome</keyword>
<organism evidence="3 4">
    <name type="scientific">Actinomadura rayongensis</name>
    <dbReference type="NCBI Taxonomy" id="1429076"/>
    <lineage>
        <taxon>Bacteria</taxon>
        <taxon>Bacillati</taxon>
        <taxon>Actinomycetota</taxon>
        <taxon>Actinomycetes</taxon>
        <taxon>Streptosporangiales</taxon>
        <taxon>Thermomonosporaceae</taxon>
        <taxon>Actinomadura</taxon>
    </lineage>
</organism>
<evidence type="ECO:0000313" key="3">
    <source>
        <dbReference type="EMBL" id="MXQ65085.1"/>
    </source>
</evidence>
<comment type="caution">
    <text evidence="3">The sequence shown here is derived from an EMBL/GenBank/DDBJ whole genome shotgun (WGS) entry which is preliminary data.</text>
</comment>
<dbReference type="SUPFAM" id="SSF53448">
    <property type="entry name" value="Nucleotide-diphospho-sugar transferases"/>
    <property type="match status" value="1"/>
</dbReference>
<dbReference type="GO" id="GO:0004475">
    <property type="term" value="F:mannose-1-phosphate guanylyltransferase (GTP) activity"/>
    <property type="evidence" value="ECO:0007669"/>
    <property type="project" value="TreeGrafter"/>
</dbReference>
<dbReference type="PANTHER" id="PTHR46390:SF1">
    <property type="entry name" value="MANNOSE-1-PHOSPHATE GUANYLYLTRANSFERASE"/>
    <property type="match status" value="1"/>
</dbReference>
<dbReference type="InterPro" id="IPR051161">
    <property type="entry name" value="Mannose-6P_isomerase_type2"/>
</dbReference>
<dbReference type="RefSeq" id="WP_161103227.1">
    <property type="nucleotide sequence ID" value="NZ_JBHLYI010000001.1"/>
</dbReference>
<proteinExistence type="predicted"/>
<dbReference type="Pfam" id="PF22640">
    <property type="entry name" value="ManC_GMP_beta-helix"/>
    <property type="match status" value="1"/>
</dbReference>
<dbReference type="PANTHER" id="PTHR46390">
    <property type="entry name" value="MANNOSE-1-PHOSPHATE GUANYLYLTRANSFERASE"/>
    <property type="match status" value="1"/>
</dbReference>
<protein>
    <submittedName>
        <fullName evidence="3">NTP transferase domain-containing protein</fullName>
    </submittedName>
</protein>
<sequence length="329" mass="34397">MTVHVVVLAGGAGTRLWPLSREHRPKFLLDPGTGQPPLANVLARAVQLADPENVRIVTGRAHAADVRALAAPFGVTRVLVEPLARDTAAAVAFGVASVDDPGAVVVSMPADQLIASGAQTWRDVLGEAVRAAADGALVCVGVVPDRPATAYGYAHAPGGGAGARPVAAFHEKPDLATAASYLAAGGFYWNTAIMAFRAATFGGLVRDHARYLLPVLKGARTWDDLPRVAAEPALVEPAAADGRVLLVPARFRWNDIGSWTDFPGASGAVVAVDAAGCRVLSGDRRYALLGVRDLLVVDAGDVVLIADRARDQDLRRLVDEVAARWPDLL</sequence>
<evidence type="ECO:0000259" key="2">
    <source>
        <dbReference type="Pfam" id="PF22640"/>
    </source>
</evidence>
<dbReference type="Proteomes" id="UP000431901">
    <property type="component" value="Unassembled WGS sequence"/>
</dbReference>
<dbReference type="AlphaFoldDB" id="A0A6I4W9Y5"/>
<gene>
    <name evidence="3" type="ORF">GQ466_13675</name>
</gene>
<dbReference type="OrthoDB" id="9806359at2"/>
<feature type="domain" description="MannoseP isomerase/GMP-like beta-helix" evidence="2">
    <location>
        <begin position="267"/>
        <end position="320"/>
    </location>
</feature>
<dbReference type="InterPro" id="IPR005835">
    <property type="entry name" value="NTP_transferase_dom"/>
</dbReference>
<dbReference type="InterPro" id="IPR029044">
    <property type="entry name" value="Nucleotide-diphossugar_trans"/>
</dbReference>
<dbReference type="InterPro" id="IPR054566">
    <property type="entry name" value="ManC/GMP-like_b-helix"/>
</dbReference>
<name>A0A6I4W9Y5_9ACTN</name>
<reference evidence="3 4" key="1">
    <citation type="submission" date="2019-12" db="EMBL/GenBank/DDBJ databases">
        <title>Nocardia macrotermitis sp. nov. and Nocardia aurantia sp. nov., isolated from the gut of the fungus growing-termite Macrotermes natalensis.</title>
        <authorList>
            <person name="Christine B."/>
            <person name="Rene B."/>
        </authorList>
    </citation>
    <scope>NUCLEOTIDE SEQUENCE [LARGE SCALE GENOMIC DNA]</scope>
    <source>
        <strain evidence="3 4">DSM 102126</strain>
    </source>
</reference>
<dbReference type="GO" id="GO:0009298">
    <property type="term" value="P:GDP-mannose biosynthetic process"/>
    <property type="evidence" value="ECO:0007669"/>
    <property type="project" value="TreeGrafter"/>
</dbReference>
<evidence type="ECO:0000313" key="4">
    <source>
        <dbReference type="Proteomes" id="UP000431901"/>
    </source>
</evidence>
<dbReference type="EMBL" id="WUTW01000002">
    <property type="protein sequence ID" value="MXQ65085.1"/>
    <property type="molecule type" value="Genomic_DNA"/>
</dbReference>
<feature type="domain" description="Nucleotidyl transferase" evidence="1">
    <location>
        <begin position="5"/>
        <end position="265"/>
    </location>
</feature>